<dbReference type="GO" id="GO:0043047">
    <property type="term" value="F:single-stranded telomeric DNA binding"/>
    <property type="evidence" value="ECO:0007669"/>
    <property type="project" value="TreeGrafter"/>
</dbReference>
<accession>A0AAU9PTD6</accession>
<dbReference type="Gene3D" id="3.40.50.300">
    <property type="entry name" value="P-loop containing nucleotide triphosphate hydrolases"/>
    <property type="match status" value="1"/>
</dbReference>
<keyword evidence="2" id="KW-1185">Reference proteome</keyword>
<dbReference type="InterPro" id="IPR027417">
    <property type="entry name" value="P-loop_NTPase"/>
</dbReference>
<dbReference type="PANTHER" id="PTHR18867:SF12">
    <property type="entry name" value="DNA REPAIR PROTEIN RAD50"/>
    <property type="match status" value="1"/>
</dbReference>
<name>A0AAU9PTD6_9ASTR</name>
<proteinExistence type="predicted"/>
<gene>
    <name evidence="1" type="ORF">LVIROSA_LOCUS38939</name>
</gene>
<dbReference type="GO" id="GO:0051880">
    <property type="term" value="F:G-quadruplex DNA binding"/>
    <property type="evidence" value="ECO:0007669"/>
    <property type="project" value="TreeGrafter"/>
</dbReference>
<dbReference type="Proteomes" id="UP001157418">
    <property type="component" value="Unassembled WGS sequence"/>
</dbReference>
<organism evidence="1 2">
    <name type="scientific">Lactuca virosa</name>
    <dbReference type="NCBI Taxonomy" id="75947"/>
    <lineage>
        <taxon>Eukaryota</taxon>
        <taxon>Viridiplantae</taxon>
        <taxon>Streptophyta</taxon>
        <taxon>Embryophyta</taxon>
        <taxon>Tracheophyta</taxon>
        <taxon>Spermatophyta</taxon>
        <taxon>Magnoliopsida</taxon>
        <taxon>eudicotyledons</taxon>
        <taxon>Gunneridae</taxon>
        <taxon>Pentapetalae</taxon>
        <taxon>asterids</taxon>
        <taxon>campanulids</taxon>
        <taxon>Asterales</taxon>
        <taxon>Asteraceae</taxon>
        <taxon>Cichorioideae</taxon>
        <taxon>Cichorieae</taxon>
        <taxon>Lactucinae</taxon>
        <taxon>Lactuca</taxon>
    </lineage>
</organism>
<reference evidence="1 2" key="1">
    <citation type="submission" date="2022-01" db="EMBL/GenBank/DDBJ databases">
        <authorList>
            <person name="Xiong W."/>
            <person name="Schranz E."/>
        </authorList>
    </citation>
    <scope>NUCLEOTIDE SEQUENCE [LARGE SCALE GENOMIC DNA]</scope>
</reference>
<evidence type="ECO:0000313" key="2">
    <source>
        <dbReference type="Proteomes" id="UP001157418"/>
    </source>
</evidence>
<dbReference type="GO" id="GO:0070192">
    <property type="term" value="P:chromosome organization involved in meiotic cell cycle"/>
    <property type="evidence" value="ECO:0007669"/>
    <property type="project" value="TreeGrafter"/>
</dbReference>
<dbReference type="SUPFAM" id="SSF52540">
    <property type="entry name" value="P-loop containing nucleoside triphosphate hydrolases"/>
    <property type="match status" value="1"/>
</dbReference>
<dbReference type="GO" id="GO:0000722">
    <property type="term" value="P:telomere maintenance via recombination"/>
    <property type="evidence" value="ECO:0007669"/>
    <property type="project" value="TreeGrafter"/>
</dbReference>
<sequence length="109" mass="12046">MNRITLWKQTCRGQDIDYISIRLDAECGATRSYSYEVVMQVGDLELEMRGRCSAGQKVLASLIIRLALAETFCLNCGILPLDEPATNLDVPNAESLAAPLISYHGNLQQ</sequence>
<comment type="caution">
    <text evidence="1">The sequence shown here is derived from an EMBL/GenBank/DDBJ whole genome shotgun (WGS) entry which is preliminary data.</text>
</comment>
<dbReference type="AlphaFoldDB" id="A0AAU9PTD6"/>
<dbReference type="GO" id="GO:0006302">
    <property type="term" value="P:double-strand break repair"/>
    <property type="evidence" value="ECO:0007669"/>
    <property type="project" value="TreeGrafter"/>
</dbReference>
<protein>
    <submittedName>
        <fullName evidence="1">Uncharacterized protein</fullName>
    </submittedName>
</protein>
<dbReference type="GO" id="GO:0000794">
    <property type="term" value="C:condensed nuclear chromosome"/>
    <property type="evidence" value="ECO:0007669"/>
    <property type="project" value="TreeGrafter"/>
</dbReference>
<dbReference type="GO" id="GO:0007004">
    <property type="term" value="P:telomere maintenance via telomerase"/>
    <property type="evidence" value="ECO:0007669"/>
    <property type="project" value="TreeGrafter"/>
</dbReference>
<dbReference type="GO" id="GO:0003691">
    <property type="term" value="F:double-stranded telomeric DNA binding"/>
    <property type="evidence" value="ECO:0007669"/>
    <property type="project" value="TreeGrafter"/>
</dbReference>
<dbReference type="PANTHER" id="PTHR18867">
    <property type="entry name" value="RAD50"/>
    <property type="match status" value="1"/>
</dbReference>
<dbReference type="EMBL" id="CAKMRJ010005745">
    <property type="protein sequence ID" value="CAH1453713.1"/>
    <property type="molecule type" value="Genomic_DNA"/>
</dbReference>
<dbReference type="GO" id="GO:0030870">
    <property type="term" value="C:Mre11 complex"/>
    <property type="evidence" value="ECO:0007669"/>
    <property type="project" value="TreeGrafter"/>
</dbReference>
<evidence type="ECO:0000313" key="1">
    <source>
        <dbReference type="EMBL" id="CAH1453713.1"/>
    </source>
</evidence>